<protein>
    <submittedName>
        <fullName evidence="1">Uncharacterized protein</fullName>
    </submittedName>
</protein>
<dbReference type="AlphaFoldDB" id="A0ABD0NRQ6"/>
<reference evidence="1 2" key="1">
    <citation type="submission" date="2024-05" db="EMBL/GenBank/DDBJ databases">
        <title>Genome sequencing and assembly of Indian major carp, Cirrhinus mrigala (Hamilton, 1822).</title>
        <authorList>
            <person name="Mohindra V."/>
            <person name="Chowdhury L.M."/>
            <person name="Lal K."/>
            <person name="Jena J.K."/>
        </authorList>
    </citation>
    <scope>NUCLEOTIDE SEQUENCE [LARGE SCALE GENOMIC DNA]</scope>
    <source>
        <strain evidence="1">CM1030</strain>
        <tissue evidence="1">Blood</tissue>
    </source>
</reference>
<proteinExistence type="predicted"/>
<dbReference type="Proteomes" id="UP001529510">
    <property type="component" value="Unassembled WGS sequence"/>
</dbReference>
<feature type="non-terminal residue" evidence="1">
    <location>
        <position position="1"/>
    </location>
</feature>
<comment type="caution">
    <text evidence="1">The sequence shown here is derived from an EMBL/GenBank/DDBJ whole genome shotgun (WGS) entry which is preliminary data.</text>
</comment>
<organism evidence="1 2">
    <name type="scientific">Cirrhinus mrigala</name>
    <name type="common">Mrigala</name>
    <dbReference type="NCBI Taxonomy" id="683832"/>
    <lineage>
        <taxon>Eukaryota</taxon>
        <taxon>Metazoa</taxon>
        <taxon>Chordata</taxon>
        <taxon>Craniata</taxon>
        <taxon>Vertebrata</taxon>
        <taxon>Euteleostomi</taxon>
        <taxon>Actinopterygii</taxon>
        <taxon>Neopterygii</taxon>
        <taxon>Teleostei</taxon>
        <taxon>Ostariophysi</taxon>
        <taxon>Cypriniformes</taxon>
        <taxon>Cyprinidae</taxon>
        <taxon>Labeoninae</taxon>
        <taxon>Labeonini</taxon>
        <taxon>Cirrhinus</taxon>
    </lineage>
</organism>
<gene>
    <name evidence="1" type="ORF">M9458_042434</name>
</gene>
<name>A0ABD0NRQ6_CIRMR</name>
<accession>A0ABD0NRQ6</accession>
<evidence type="ECO:0000313" key="2">
    <source>
        <dbReference type="Proteomes" id="UP001529510"/>
    </source>
</evidence>
<evidence type="ECO:0000313" key="1">
    <source>
        <dbReference type="EMBL" id="KAL0163038.1"/>
    </source>
</evidence>
<keyword evidence="2" id="KW-1185">Reference proteome</keyword>
<feature type="non-terminal residue" evidence="1">
    <location>
        <position position="58"/>
    </location>
</feature>
<sequence>SLKEDWVELDNQGLRPIPPGLIPKLLPGVVPGVQDVPPEVMLEIQRPSIPLLPKPPAM</sequence>
<dbReference type="EMBL" id="JAMKFB020000021">
    <property type="protein sequence ID" value="KAL0163038.1"/>
    <property type="molecule type" value="Genomic_DNA"/>
</dbReference>